<dbReference type="Pfam" id="PF07690">
    <property type="entry name" value="MFS_1"/>
    <property type="match status" value="1"/>
</dbReference>
<feature type="transmembrane region" description="Helical" evidence="5">
    <location>
        <begin position="237"/>
        <end position="256"/>
    </location>
</feature>
<reference evidence="7 8" key="1">
    <citation type="submission" date="2017-01" db="EMBL/GenBank/DDBJ databases">
        <title>Genome Analysis of Deinococcus marmoris KOPRI26562.</title>
        <authorList>
            <person name="Kim J.H."/>
            <person name="Oh H.-M."/>
        </authorList>
    </citation>
    <scope>NUCLEOTIDE SEQUENCE [LARGE SCALE GENOMIC DNA]</scope>
    <source>
        <strain evidence="7 8">KOPRI26562</strain>
    </source>
</reference>
<name>A0A1U7NUA8_9DEIO</name>
<feature type="transmembrane region" description="Helical" evidence="5">
    <location>
        <begin position="354"/>
        <end position="375"/>
    </location>
</feature>
<dbReference type="PANTHER" id="PTHR23514:SF13">
    <property type="entry name" value="INNER MEMBRANE PROTEIN YBJJ"/>
    <property type="match status" value="1"/>
</dbReference>
<evidence type="ECO:0000259" key="6">
    <source>
        <dbReference type="PROSITE" id="PS50850"/>
    </source>
</evidence>
<feature type="transmembrane region" description="Helical" evidence="5">
    <location>
        <begin position="268"/>
        <end position="286"/>
    </location>
</feature>
<feature type="transmembrane region" description="Helical" evidence="5">
    <location>
        <begin position="160"/>
        <end position="180"/>
    </location>
</feature>
<evidence type="ECO:0000256" key="4">
    <source>
        <dbReference type="ARBA" id="ARBA00023136"/>
    </source>
</evidence>
<dbReference type="GO" id="GO:0022857">
    <property type="term" value="F:transmembrane transporter activity"/>
    <property type="evidence" value="ECO:0007669"/>
    <property type="project" value="InterPro"/>
</dbReference>
<keyword evidence="3 5" id="KW-1133">Transmembrane helix</keyword>
<sequence>MNLPLAAAIRPIWGLFFLNGLLFASWAVQIPAVQERYALNPAQLSGLLFALVVGNVLALPPATALMRRFGVRATALLSLTVMAVGLASLPLAPSLPVAVLAALVYGAGFSGVDLSMNALGTWLEERLERPVMSGFHAAFSIGALLGALVGALLLGRGVTLPVHLIAASALTLVCGAWLTLRLPSYLTRQEPSTARSRPGTLLLLLLAAGFGAALCEGAVGDWAAVYVRGVMDVTPDIASRGFVIFALSMVVGRLAGDRLAARFGRGPLASAAALVGSVGFLIVSLSGSVQSVLPGFLLVGLGLSVLAPLGFSAAWQLGQARGVALMTAVFYGGFLAGPPLVGLGVHLLGLQAAFTLPLILTVLCLILSAGFRVYAERPAGEAA</sequence>
<dbReference type="Proteomes" id="UP000186607">
    <property type="component" value="Unassembled WGS sequence"/>
</dbReference>
<proteinExistence type="predicted"/>
<dbReference type="SUPFAM" id="SSF103473">
    <property type="entry name" value="MFS general substrate transporter"/>
    <property type="match status" value="1"/>
</dbReference>
<evidence type="ECO:0000256" key="1">
    <source>
        <dbReference type="ARBA" id="ARBA00004141"/>
    </source>
</evidence>
<feature type="transmembrane region" description="Helical" evidence="5">
    <location>
        <begin position="98"/>
        <end position="123"/>
    </location>
</feature>
<keyword evidence="2 5" id="KW-0812">Transmembrane</keyword>
<dbReference type="InterPro" id="IPR011701">
    <property type="entry name" value="MFS"/>
</dbReference>
<accession>A0A1U7NUA8</accession>
<dbReference type="PROSITE" id="PS50850">
    <property type="entry name" value="MFS"/>
    <property type="match status" value="1"/>
</dbReference>
<dbReference type="RefSeq" id="WP_075835376.1">
    <property type="nucleotide sequence ID" value="NZ_MSTI01000139.1"/>
</dbReference>
<dbReference type="InterPro" id="IPR036259">
    <property type="entry name" value="MFS_trans_sf"/>
</dbReference>
<feature type="domain" description="Major facilitator superfamily (MFS) profile" evidence="6">
    <location>
        <begin position="201"/>
        <end position="383"/>
    </location>
</feature>
<feature type="transmembrane region" description="Helical" evidence="5">
    <location>
        <begin position="201"/>
        <end position="225"/>
    </location>
</feature>
<evidence type="ECO:0000313" key="8">
    <source>
        <dbReference type="Proteomes" id="UP000186607"/>
    </source>
</evidence>
<dbReference type="EMBL" id="MSTI01000139">
    <property type="protein sequence ID" value="OLV16487.1"/>
    <property type="molecule type" value="Genomic_DNA"/>
</dbReference>
<feature type="transmembrane region" description="Helical" evidence="5">
    <location>
        <begin position="44"/>
        <end position="66"/>
    </location>
</feature>
<evidence type="ECO:0000256" key="5">
    <source>
        <dbReference type="SAM" id="Phobius"/>
    </source>
</evidence>
<feature type="transmembrane region" description="Helical" evidence="5">
    <location>
        <begin position="73"/>
        <end position="92"/>
    </location>
</feature>
<organism evidence="7 8">
    <name type="scientific">Deinococcus marmoris</name>
    <dbReference type="NCBI Taxonomy" id="249408"/>
    <lineage>
        <taxon>Bacteria</taxon>
        <taxon>Thermotogati</taxon>
        <taxon>Deinococcota</taxon>
        <taxon>Deinococci</taxon>
        <taxon>Deinococcales</taxon>
        <taxon>Deinococcaceae</taxon>
        <taxon>Deinococcus</taxon>
    </lineage>
</organism>
<dbReference type="PANTHER" id="PTHR23514">
    <property type="entry name" value="BYPASS OF STOP CODON PROTEIN 6"/>
    <property type="match status" value="1"/>
</dbReference>
<dbReference type="Gene3D" id="1.20.1250.20">
    <property type="entry name" value="MFS general substrate transporter like domains"/>
    <property type="match status" value="2"/>
</dbReference>
<comment type="subcellular location">
    <subcellularLocation>
        <location evidence="1">Membrane</location>
        <topology evidence="1">Multi-pass membrane protein</topology>
    </subcellularLocation>
</comment>
<comment type="caution">
    <text evidence="7">The sequence shown here is derived from an EMBL/GenBank/DDBJ whole genome shotgun (WGS) entry which is preliminary data.</text>
</comment>
<dbReference type="GO" id="GO:0016020">
    <property type="term" value="C:membrane"/>
    <property type="evidence" value="ECO:0007669"/>
    <property type="project" value="UniProtKB-SubCell"/>
</dbReference>
<keyword evidence="4 5" id="KW-0472">Membrane</keyword>
<feature type="transmembrane region" description="Helical" evidence="5">
    <location>
        <begin position="135"/>
        <end position="154"/>
    </location>
</feature>
<evidence type="ECO:0000256" key="2">
    <source>
        <dbReference type="ARBA" id="ARBA00022692"/>
    </source>
</evidence>
<feature type="transmembrane region" description="Helical" evidence="5">
    <location>
        <begin position="323"/>
        <end position="348"/>
    </location>
</feature>
<evidence type="ECO:0000256" key="3">
    <source>
        <dbReference type="ARBA" id="ARBA00022989"/>
    </source>
</evidence>
<keyword evidence="8" id="KW-1185">Reference proteome</keyword>
<dbReference type="OrthoDB" id="9809599at2"/>
<dbReference type="InterPro" id="IPR051788">
    <property type="entry name" value="MFS_Transporter"/>
</dbReference>
<feature type="transmembrane region" description="Helical" evidence="5">
    <location>
        <begin position="12"/>
        <end position="32"/>
    </location>
</feature>
<protein>
    <submittedName>
        <fullName evidence="7">Membrane protein mosC</fullName>
    </submittedName>
</protein>
<dbReference type="CDD" id="cd17393">
    <property type="entry name" value="MFS_MosC_like"/>
    <property type="match status" value="1"/>
</dbReference>
<feature type="transmembrane region" description="Helical" evidence="5">
    <location>
        <begin position="292"/>
        <end position="311"/>
    </location>
</feature>
<gene>
    <name evidence="7" type="ORF">BOO71_0011686</name>
</gene>
<dbReference type="AlphaFoldDB" id="A0A1U7NUA8"/>
<evidence type="ECO:0000313" key="7">
    <source>
        <dbReference type="EMBL" id="OLV16487.1"/>
    </source>
</evidence>
<dbReference type="STRING" id="249408.BOO71_0011686"/>
<dbReference type="InterPro" id="IPR020846">
    <property type="entry name" value="MFS_dom"/>
</dbReference>